<evidence type="ECO:0000256" key="1">
    <source>
        <dbReference type="SAM" id="MobiDB-lite"/>
    </source>
</evidence>
<keyword evidence="4" id="KW-1185">Reference proteome</keyword>
<evidence type="ECO:0000313" key="3">
    <source>
        <dbReference type="EMBL" id="KAL1886910.1"/>
    </source>
</evidence>
<organism evidence="3 4">
    <name type="scientific">Paecilomyces lecythidis</name>
    <dbReference type="NCBI Taxonomy" id="3004212"/>
    <lineage>
        <taxon>Eukaryota</taxon>
        <taxon>Fungi</taxon>
        <taxon>Dikarya</taxon>
        <taxon>Ascomycota</taxon>
        <taxon>Pezizomycotina</taxon>
        <taxon>Eurotiomycetes</taxon>
        <taxon>Eurotiomycetidae</taxon>
        <taxon>Eurotiales</taxon>
        <taxon>Thermoascaceae</taxon>
        <taxon>Paecilomyces</taxon>
    </lineage>
</organism>
<reference evidence="3 4" key="1">
    <citation type="journal article" date="2024" name="IMA Fungus">
        <title>IMA Genome - F19 : A genome assembly and annotation guide to empower mycologists, including annotated draft genome sequences of Ceratocystis pirilliformis, Diaporthe australafricana, Fusarium ophioides, Paecilomyces lecythidis, and Sporothrix stenoceras.</title>
        <authorList>
            <person name="Aylward J."/>
            <person name="Wilson A.M."/>
            <person name="Visagie C.M."/>
            <person name="Spraker J."/>
            <person name="Barnes I."/>
            <person name="Buitendag C."/>
            <person name="Ceriani C."/>
            <person name="Del Mar Angel L."/>
            <person name="du Plessis D."/>
            <person name="Fuchs T."/>
            <person name="Gasser K."/>
            <person name="Kramer D."/>
            <person name="Li W."/>
            <person name="Munsamy K."/>
            <person name="Piso A."/>
            <person name="Price J.L."/>
            <person name="Sonnekus B."/>
            <person name="Thomas C."/>
            <person name="van der Nest A."/>
            <person name="van Dijk A."/>
            <person name="van Heerden A."/>
            <person name="van Vuuren N."/>
            <person name="Yilmaz N."/>
            <person name="Duong T.A."/>
            <person name="van der Merwe N.A."/>
            <person name="Wingfield M.J."/>
            <person name="Wingfield B.D."/>
        </authorList>
    </citation>
    <scope>NUCLEOTIDE SEQUENCE [LARGE SCALE GENOMIC DNA]</scope>
    <source>
        <strain evidence="3 4">CMW 18167</strain>
    </source>
</reference>
<keyword evidence="2" id="KW-0472">Membrane</keyword>
<sequence>MAPLRNLVTRDDGNNEAEGLTPTMVNLLISLLVLILFGLSLVGALLVLRRKRQNRSRSELPIHNGQCTSNPRYTITSNGKTESVFVYDEKRNLMENSSSPPNSAVPEIRITFPEEEDEAGKRKSGRVVVVRISETGGVGLEPCHEDLPPYQSNDAERFQSLDLERMGGLKEKQDAKRWS</sequence>
<comment type="caution">
    <text evidence="3">The sequence shown here is derived from an EMBL/GenBank/DDBJ whole genome shotgun (WGS) entry which is preliminary data.</text>
</comment>
<keyword evidence="2" id="KW-0812">Transmembrane</keyword>
<proteinExistence type="predicted"/>
<feature type="region of interest" description="Disordered" evidence="1">
    <location>
        <begin position="138"/>
        <end position="179"/>
    </location>
</feature>
<dbReference type="Proteomes" id="UP001583193">
    <property type="component" value="Unassembled WGS sequence"/>
</dbReference>
<evidence type="ECO:0000256" key="2">
    <source>
        <dbReference type="SAM" id="Phobius"/>
    </source>
</evidence>
<feature type="compositionally biased region" description="Basic and acidic residues" evidence="1">
    <location>
        <begin position="154"/>
        <end position="179"/>
    </location>
</feature>
<gene>
    <name evidence="3" type="ORF">Plec18167_000845</name>
</gene>
<accession>A0ABR3YFU4</accession>
<feature type="transmembrane region" description="Helical" evidence="2">
    <location>
        <begin position="27"/>
        <end position="48"/>
    </location>
</feature>
<dbReference type="EMBL" id="JAVDPF010000001">
    <property type="protein sequence ID" value="KAL1886910.1"/>
    <property type="molecule type" value="Genomic_DNA"/>
</dbReference>
<evidence type="ECO:0000313" key="4">
    <source>
        <dbReference type="Proteomes" id="UP001583193"/>
    </source>
</evidence>
<keyword evidence="2" id="KW-1133">Transmembrane helix</keyword>
<name>A0ABR3YFU4_9EURO</name>
<protein>
    <submittedName>
        <fullName evidence="3">Uncharacterized protein</fullName>
    </submittedName>
</protein>